<dbReference type="PANTHER" id="PTHR43546">
    <property type="entry name" value="UPF0173 METAL-DEPENDENT HYDROLASE MJ1163-RELATED"/>
    <property type="match status" value="1"/>
</dbReference>
<dbReference type="NCBIfam" id="NF001911">
    <property type="entry name" value="PRK00685.1"/>
    <property type="match status" value="1"/>
</dbReference>
<dbReference type="InterPro" id="IPR050114">
    <property type="entry name" value="UPF0173_UPF0282_UlaG_hydrolase"/>
</dbReference>
<name>A0ABX0H6N5_9BACT</name>
<dbReference type="Gene3D" id="3.60.15.10">
    <property type="entry name" value="Ribonuclease Z/Hydroxyacylglutathione hydrolase-like"/>
    <property type="match status" value="1"/>
</dbReference>
<dbReference type="SUPFAM" id="SSF56281">
    <property type="entry name" value="Metallo-hydrolase/oxidoreductase"/>
    <property type="match status" value="1"/>
</dbReference>
<dbReference type="RefSeq" id="WP_166147101.1">
    <property type="nucleotide sequence ID" value="NZ_JAANYN010000004.1"/>
</dbReference>
<keyword evidence="5" id="KW-1185">Reference proteome</keyword>
<evidence type="ECO:0000256" key="2">
    <source>
        <dbReference type="HAMAP-Rule" id="MF_00457"/>
    </source>
</evidence>
<dbReference type="GO" id="GO:0016787">
    <property type="term" value="F:hydrolase activity"/>
    <property type="evidence" value="ECO:0007669"/>
    <property type="project" value="UniProtKB-KW"/>
</dbReference>
<accession>A0ABX0H6N5</accession>
<dbReference type="HAMAP" id="MF_00457">
    <property type="entry name" value="UPF0173"/>
    <property type="match status" value="1"/>
</dbReference>
<dbReference type="InterPro" id="IPR036866">
    <property type="entry name" value="RibonucZ/Hydroxyglut_hydro"/>
</dbReference>
<proteinExistence type="inferred from homology"/>
<dbReference type="SMART" id="SM00849">
    <property type="entry name" value="Lactamase_B"/>
    <property type="match status" value="1"/>
</dbReference>
<feature type="domain" description="Metallo-beta-lactamase" evidence="3">
    <location>
        <begin position="8"/>
        <end position="191"/>
    </location>
</feature>
<evidence type="ECO:0000313" key="5">
    <source>
        <dbReference type="Proteomes" id="UP000649799"/>
    </source>
</evidence>
<comment type="caution">
    <text evidence="4">The sequence shown here is derived from an EMBL/GenBank/DDBJ whole genome shotgun (WGS) entry which is preliminary data.</text>
</comment>
<evidence type="ECO:0000313" key="4">
    <source>
        <dbReference type="EMBL" id="NHE57524.1"/>
    </source>
</evidence>
<dbReference type="InterPro" id="IPR022877">
    <property type="entry name" value="UPF0173"/>
</dbReference>
<dbReference type="InterPro" id="IPR001279">
    <property type="entry name" value="Metallo-B-lactamas"/>
</dbReference>
<gene>
    <name evidence="4" type="ORF">G9Q97_11955</name>
</gene>
<reference evidence="4 5" key="1">
    <citation type="submission" date="2020-03" db="EMBL/GenBank/DDBJ databases">
        <title>Cyclobacterium plantarum sp. nov., a marine bacterium isolated from a coastal-marine wetland.</title>
        <authorList>
            <person name="Sanchez-Porro C."/>
            <person name="Ventosa A."/>
            <person name="Amoozegar M."/>
        </authorList>
    </citation>
    <scope>NUCLEOTIDE SEQUENCE [LARGE SCALE GENOMIC DNA]</scope>
    <source>
        <strain evidence="4 5">GBPx2</strain>
    </source>
</reference>
<dbReference type="PANTHER" id="PTHR43546:SF3">
    <property type="entry name" value="UPF0173 METAL-DEPENDENT HYDROLASE MJ1163"/>
    <property type="match status" value="1"/>
</dbReference>
<evidence type="ECO:0000256" key="1">
    <source>
        <dbReference type="ARBA" id="ARBA00022801"/>
    </source>
</evidence>
<comment type="similarity">
    <text evidence="2">Belongs to the UPF0173 family.</text>
</comment>
<protein>
    <recommendedName>
        <fullName evidence="2">UPF0173 metal-dependent hydrolase G9Q97_11955</fullName>
    </recommendedName>
</protein>
<sequence>MIELKYFGHSSFMTRIKGIEILFDPFISPNSLASAINVDEINPEYILITHGHEDHVADVERIAKNSSAMLVSNFEIITWFQEKGIKNVHPMNHGGSKAFDFGIVKYVNAIHSSTMPDGSSGGNPGGFVISSDQGNFYFAGDTALTYDMKLIADSFDIDFAVLPVGDNFTMDIKDAIKAADFVGTDKIIGMHYDTFPYIRINKSEAKQLAEKAGKKLFLPEIGESITL</sequence>
<evidence type="ECO:0000259" key="3">
    <source>
        <dbReference type="SMART" id="SM00849"/>
    </source>
</evidence>
<organism evidence="4 5">
    <name type="scientific">Cyclobacterium plantarum</name>
    <dbReference type="NCBI Taxonomy" id="2716263"/>
    <lineage>
        <taxon>Bacteria</taxon>
        <taxon>Pseudomonadati</taxon>
        <taxon>Bacteroidota</taxon>
        <taxon>Cytophagia</taxon>
        <taxon>Cytophagales</taxon>
        <taxon>Cyclobacteriaceae</taxon>
        <taxon>Cyclobacterium</taxon>
    </lineage>
</organism>
<keyword evidence="1 2" id="KW-0378">Hydrolase</keyword>
<dbReference type="Pfam" id="PF13483">
    <property type="entry name" value="Lactamase_B_3"/>
    <property type="match status" value="1"/>
</dbReference>
<dbReference type="EMBL" id="JAANYN010000004">
    <property type="protein sequence ID" value="NHE57524.1"/>
    <property type="molecule type" value="Genomic_DNA"/>
</dbReference>
<dbReference type="Proteomes" id="UP000649799">
    <property type="component" value="Unassembled WGS sequence"/>
</dbReference>